<protein>
    <recommendedName>
        <fullName evidence="3">HicB family toxin-antitoxin system</fullName>
    </recommendedName>
</protein>
<comment type="caution">
    <text evidence="1">The sequence shown here is derived from an EMBL/GenBank/DDBJ whole genome shotgun (WGS) entry which is preliminary data.</text>
</comment>
<evidence type="ECO:0000313" key="2">
    <source>
        <dbReference type="Proteomes" id="UP001160334"/>
    </source>
</evidence>
<dbReference type="RefSeq" id="WP_280759483.1">
    <property type="nucleotide sequence ID" value="NZ_JARXVC010000003.1"/>
</dbReference>
<keyword evidence="2" id="KW-1185">Reference proteome</keyword>
<dbReference type="EMBL" id="JARXVC010000003">
    <property type="protein sequence ID" value="MDH6280122.1"/>
    <property type="molecule type" value="Genomic_DNA"/>
</dbReference>
<gene>
    <name evidence="1" type="ORF">M2280_001334</name>
</gene>
<evidence type="ECO:0008006" key="3">
    <source>
        <dbReference type="Google" id="ProtNLM"/>
    </source>
</evidence>
<proteinExistence type="predicted"/>
<dbReference type="Proteomes" id="UP001160334">
    <property type="component" value="Unassembled WGS sequence"/>
</dbReference>
<organism evidence="1 2">
    <name type="scientific">Prescottella agglutinans</name>
    <dbReference type="NCBI Taxonomy" id="1644129"/>
    <lineage>
        <taxon>Bacteria</taxon>
        <taxon>Bacillati</taxon>
        <taxon>Actinomycetota</taxon>
        <taxon>Actinomycetes</taxon>
        <taxon>Mycobacteriales</taxon>
        <taxon>Nocardiaceae</taxon>
        <taxon>Prescottella</taxon>
    </lineage>
</organism>
<accession>A0ABT6M741</accession>
<evidence type="ECO:0000313" key="1">
    <source>
        <dbReference type="EMBL" id="MDH6280122.1"/>
    </source>
</evidence>
<sequence>MSKNYDVTVTRDGRWWMVGVPAIDGLTQARRLSEVEEMARELIALETGATLGDVAVNVHVQLDESGEDLARRAAEIKAVRMEAEAAEARALADSQRLAQELAAANIPVRDIGALLGLSYQRVSQLVNS</sequence>
<name>A0ABT6M741_9NOCA</name>
<reference evidence="1 2" key="1">
    <citation type="submission" date="2023-04" db="EMBL/GenBank/DDBJ databases">
        <title>Forest soil microbial communities from Buena Vista Peninsula, Colon Province, Panama.</title>
        <authorList>
            <person name="Bouskill N."/>
        </authorList>
    </citation>
    <scope>NUCLEOTIDE SEQUENCE [LARGE SCALE GENOMIC DNA]</scope>
    <source>
        <strain evidence="1 2">CFH S0262</strain>
    </source>
</reference>